<protein>
    <submittedName>
        <fullName evidence="2">Uncharacterized protein</fullName>
    </submittedName>
</protein>
<dbReference type="AlphaFoldDB" id="A0A0V0QSA3"/>
<proteinExistence type="predicted"/>
<dbReference type="InParanoid" id="A0A0V0QSA3"/>
<feature type="compositionally biased region" description="Polar residues" evidence="1">
    <location>
        <begin position="252"/>
        <end position="266"/>
    </location>
</feature>
<sequence>MTYYQQRLVLKSFVYWSKGARALSQEEHEQIYQKIYFKKWKIIFKSQQDIRNLKAQNIRNFFLQKTHFNKIREAIEIIKLERFAITKRKSTLLNAWYTQAQEKQNMRQKLGIVSQYKNQRDKEKLLQLGFRSLMNNLKVSQHNKFRNQVKLLTYFTLLRRYAGRKIIQQQLLQSFMISKKINLQIQSFAVLKYPYIARDQEQDQRYSMQKQQQNYTILDKENSFMHSASNKKLQQQLQKQLLSSQQSKQYNDKQSINSYNNSKYQHSNNKQKNLQNSLKAYSSLLQDQTFQLSQINEQDIQNLEQKLNENQFLEQI</sequence>
<accession>A0A0V0QSA3</accession>
<keyword evidence="3" id="KW-1185">Reference proteome</keyword>
<evidence type="ECO:0000313" key="3">
    <source>
        <dbReference type="Proteomes" id="UP000054937"/>
    </source>
</evidence>
<feature type="region of interest" description="Disordered" evidence="1">
    <location>
        <begin position="244"/>
        <end position="270"/>
    </location>
</feature>
<comment type="caution">
    <text evidence="2">The sequence shown here is derived from an EMBL/GenBank/DDBJ whole genome shotgun (WGS) entry which is preliminary data.</text>
</comment>
<dbReference type="OMA" id="KENSFMH"/>
<dbReference type="Proteomes" id="UP000054937">
    <property type="component" value="Unassembled WGS sequence"/>
</dbReference>
<organism evidence="2 3">
    <name type="scientific">Pseudocohnilembus persalinus</name>
    <name type="common">Ciliate</name>
    <dbReference type="NCBI Taxonomy" id="266149"/>
    <lineage>
        <taxon>Eukaryota</taxon>
        <taxon>Sar</taxon>
        <taxon>Alveolata</taxon>
        <taxon>Ciliophora</taxon>
        <taxon>Intramacronucleata</taxon>
        <taxon>Oligohymenophorea</taxon>
        <taxon>Scuticociliatia</taxon>
        <taxon>Philasterida</taxon>
        <taxon>Pseudocohnilembidae</taxon>
        <taxon>Pseudocohnilembus</taxon>
    </lineage>
</organism>
<gene>
    <name evidence="2" type="ORF">PPERSA_06556</name>
</gene>
<evidence type="ECO:0000313" key="2">
    <source>
        <dbReference type="EMBL" id="KRX04922.1"/>
    </source>
</evidence>
<reference evidence="2 3" key="1">
    <citation type="journal article" date="2015" name="Sci. Rep.">
        <title>Genome of the facultative scuticociliatosis pathogen Pseudocohnilembus persalinus provides insight into its virulence through horizontal gene transfer.</title>
        <authorList>
            <person name="Xiong J."/>
            <person name="Wang G."/>
            <person name="Cheng J."/>
            <person name="Tian M."/>
            <person name="Pan X."/>
            <person name="Warren A."/>
            <person name="Jiang C."/>
            <person name="Yuan D."/>
            <person name="Miao W."/>
        </authorList>
    </citation>
    <scope>NUCLEOTIDE SEQUENCE [LARGE SCALE GENOMIC DNA]</scope>
    <source>
        <strain evidence="2">36N120E</strain>
    </source>
</reference>
<dbReference type="EMBL" id="LDAU01000110">
    <property type="protein sequence ID" value="KRX04922.1"/>
    <property type="molecule type" value="Genomic_DNA"/>
</dbReference>
<name>A0A0V0QSA3_PSEPJ</name>
<evidence type="ECO:0000256" key="1">
    <source>
        <dbReference type="SAM" id="MobiDB-lite"/>
    </source>
</evidence>